<dbReference type="Gene3D" id="1.10.3680.10">
    <property type="entry name" value="TerB-like"/>
    <property type="match status" value="1"/>
</dbReference>
<evidence type="ECO:0000313" key="2">
    <source>
        <dbReference type="Proteomes" id="UP001293718"/>
    </source>
</evidence>
<protein>
    <submittedName>
        <fullName evidence="1">TerB family tellurite resistance protein</fullName>
    </submittedName>
</protein>
<dbReference type="EMBL" id="JAXOJX010000005">
    <property type="protein sequence ID" value="MDZ5456026.1"/>
    <property type="molecule type" value="Genomic_DNA"/>
</dbReference>
<name>A0ABU5IA94_9BURK</name>
<dbReference type="SUPFAM" id="SSF158682">
    <property type="entry name" value="TerB-like"/>
    <property type="match status" value="1"/>
</dbReference>
<keyword evidence="2" id="KW-1185">Reference proteome</keyword>
<dbReference type="CDD" id="cd07177">
    <property type="entry name" value="terB_like"/>
    <property type="match status" value="1"/>
</dbReference>
<dbReference type="Proteomes" id="UP001293718">
    <property type="component" value="Unassembled WGS sequence"/>
</dbReference>
<evidence type="ECO:0000313" key="1">
    <source>
        <dbReference type="EMBL" id="MDZ5456026.1"/>
    </source>
</evidence>
<accession>A0ABU5IA94</accession>
<organism evidence="1 2">
    <name type="scientific">Azohydromonas lata</name>
    <dbReference type="NCBI Taxonomy" id="45677"/>
    <lineage>
        <taxon>Bacteria</taxon>
        <taxon>Pseudomonadati</taxon>
        <taxon>Pseudomonadota</taxon>
        <taxon>Betaproteobacteria</taxon>
        <taxon>Burkholderiales</taxon>
        <taxon>Sphaerotilaceae</taxon>
        <taxon>Azohydromonas</taxon>
    </lineage>
</organism>
<dbReference type="RefSeq" id="WP_066337473.1">
    <property type="nucleotide sequence ID" value="NZ_JAXOJX010000005.1"/>
</dbReference>
<proteinExistence type="predicted"/>
<gene>
    <name evidence="1" type="ORF">SM757_05525</name>
</gene>
<reference evidence="1 2" key="1">
    <citation type="submission" date="2023-11" db="EMBL/GenBank/DDBJ databases">
        <title>Draft genome of Azohydromonas lata strain H1 (DSM1123), a polyhydroxyalkanoate producer.</title>
        <authorList>
            <person name="Traversa D."/>
            <person name="D'Addabbo P."/>
            <person name="Pazzani C."/>
            <person name="Manzari C."/>
            <person name="Chiara M."/>
            <person name="Scrascia M."/>
        </authorList>
    </citation>
    <scope>NUCLEOTIDE SEQUENCE [LARGE SCALE GENOMIC DNA]</scope>
    <source>
        <strain evidence="1 2">H1</strain>
    </source>
</reference>
<comment type="caution">
    <text evidence="1">The sequence shown here is derived from an EMBL/GenBank/DDBJ whole genome shotgun (WGS) entry which is preliminary data.</text>
</comment>
<sequence length="162" mass="17726">MPHDDINATRAPASNSPQAAARLVALALIANGEIKPQEWSALHELHAREELGLAEQDWHGVLRELCQELLACTNEAGNCLVDAHTLRRWLCDIDDPALQQRVMRLAAAVIDADGHVDAGESFVLRGMLAQWELPQQAQSDVEPLLYGLDFQVLPRRAAAAPA</sequence>
<dbReference type="InterPro" id="IPR029024">
    <property type="entry name" value="TerB-like"/>
</dbReference>